<dbReference type="InterPro" id="IPR002491">
    <property type="entry name" value="ABC_transptr_periplasmic_BD"/>
</dbReference>
<evidence type="ECO:0000256" key="4">
    <source>
        <dbReference type="ARBA" id="ARBA00022496"/>
    </source>
</evidence>
<evidence type="ECO:0000313" key="9">
    <source>
        <dbReference type="Proteomes" id="UP000311605"/>
    </source>
</evidence>
<comment type="similarity">
    <text evidence="2">Belongs to the bacterial solute-binding protein 8 family.</text>
</comment>
<dbReference type="Gene3D" id="3.40.50.1980">
    <property type="entry name" value="Nitrogenase molybdenum iron protein domain"/>
    <property type="match status" value="2"/>
</dbReference>
<dbReference type="OrthoDB" id="9793175at2"/>
<organism evidence="8 9">
    <name type="scientific">Aliirhizobium smilacinae</name>
    <dbReference type="NCBI Taxonomy" id="1395944"/>
    <lineage>
        <taxon>Bacteria</taxon>
        <taxon>Pseudomonadati</taxon>
        <taxon>Pseudomonadota</taxon>
        <taxon>Alphaproteobacteria</taxon>
        <taxon>Hyphomicrobiales</taxon>
        <taxon>Rhizobiaceae</taxon>
        <taxon>Aliirhizobium</taxon>
    </lineage>
</organism>
<feature type="signal peptide" evidence="6">
    <location>
        <begin position="1"/>
        <end position="24"/>
    </location>
</feature>
<dbReference type="SUPFAM" id="SSF53807">
    <property type="entry name" value="Helical backbone' metal receptor"/>
    <property type="match status" value="1"/>
</dbReference>
<evidence type="ECO:0000256" key="6">
    <source>
        <dbReference type="SAM" id="SignalP"/>
    </source>
</evidence>
<accession>A0A5C4XJR4</accession>
<reference evidence="8 9" key="1">
    <citation type="submission" date="2019-06" db="EMBL/GenBank/DDBJ databases">
        <title>The draft genome of Rhizobium smilacinae PTYR-5.</title>
        <authorList>
            <person name="Liu L."/>
            <person name="Li L."/>
            <person name="Zhang X."/>
        </authorList>
    </citation>
    <scope>NUCLEOTIDE SEQUENCE [LARGE SCALE GENOMIC DNA]</scope>
    <source>
        <strain evidence="8 9">PTYR-5</strain>
    </source>
</reference>
<comment type="caution">
    <text evidence="8">The sequence shown here is derived from an EMBL/GenBank/DDBJ whole genome shotgun (WGS) entry which is preliminary data.</text>
</comment>
<evidence type="ECO:0000256" key="2">
    <source>
        <dbReference type="ARBA" id="ARBA00008814"/>
    </source>
</evidence>
<dbReference type="RefSeq" id="WP_139676456.1">
    <property type="nucleotide sequence ID" value="NZ_VDMN01000002.1"/>
</dbReference>
<dbReference type="PANTHER" id="PTHR30532:SF1">
    <property type="entry name" value="IRON(3+)-HYDROXAMATE-BINDING PROTEIN FHUD"/>
    <property type="match status" value="1"/>
</dbReference>
<dbReference type="Pfam" id="PF01497">
    <property type="entry name" value="Peripla_BP_2"/>
    <property type="match status" value="1"/>
</dbReference>
<keyword evidence="4" id="KW-0406">Ion transport</keyword>
<dbReference type="GO" id="GO:0030288">
    <property type="term" value="C:outer membrane-bounded periplasmic space"/>
    <property type="evidence" value="ECO:0007669"/>
    <property type="project" value="TreeGrafter"/>
</dbReference>
<dbReference type="AlphaFoldDB" id="A0A5C4XJR4"/>
<dbReference type="GO" id="GO:1901678">
    <property type="term" value="P:iron coordination entity transport"/>
    <property type="evidence" value="ECO:0007669"/>
    <property type="project" value="UniProtKB-ARBA"/>
</dbReference>
<keyword evidence="4" id="KW-0408">Iron</keyword>
<keyword evidence="4" id="KW-0410">Iron transport</keyword>
<proteinExistence type="inferred from homology"/>
<evidence type="ECO:0000259" key="7">
    <source>
        <dbReference type="PROSITE" id="PS50983"/>
    </source>
</evidence>
<evidence type="ECO:0000256" key="5">
    <source>
        <dbReference type="ARBA" id="ARBA00022729"/>
    </source>
</evidence>
<evidence type="ECO:0000256" key="1">
    <source>
        <dbReference type="ARBA" id="ARBA00004196"/>
    </source>
</evidence>
<name>A0A5C4XJR4_9HYPH</name>
<dbReference type="CDD" id="cd01146">
    <property type="entry name" value="FhuD"/>
    <property type="match status" value="1"/>
</dbReference>
<dbReference type="PROSITE" id="PS50983">
    <property type="entry name" value="FE_B12_PBP"/>
    <property type="match status" value="1"/>
</dbReference>
<dbReference type="EMBL" id="VDMN01000002">
    <property type="protein sequence ID" value="TNM63548.1"/>
    <property type="molecule type" value="Genomic_DNA"/>
</dbReference>
<comment type="subcellular location">
    <subcellularLocation>
        <location evidence="1">Cell envelope</location>
    </subcellularLocation>
</comment>
<gene>
    <name evidence="8" type="ORF">FHP24_12120</name>
</gene>
<keyword evidence="9" id="KW-1185">Reference proteome</keyword>
<evidence type="ECO:0000313" key="8">
    <source>
        <dbReference type="EMBL" id="TNM63548.1"/>
    </source>
</evidence>
<dbReference type="PANTHER" id="PTHR30532">
    <property type="entry name" value="IRON III DICITRATE-BINDING PERIPLASMIC PROTEIN"/>
    <property type="match status" value="1"/>
</dbReference>
<evidence type="ECO:0000256" key="3">
    <source>
        <dbReference type="ARBA" id="ARBA00022448"/>
    </source>
</evidence>
<feature type="domain" description="Fe/B12 periplasmic-binding" evidence="7">
    <location>
        <begin position="46"/>
        <end position="305"/>
    </location>
</feature>
<keyword evidence="3" id="KW-0813">Transport</keyword>
<keyword evidence="5 6" id="KW-0732">Signal</keyword>
<dbReference type="Proteomes" id="UP000311605">
    <property type="component" value="Unassembled WGS sequence"/>
</dbReference>
<feature type="chain" id="PRO_5022671910" evidence="6">
    <location>
        <begin position="25"/>
        <end position="305"/>
    </location>
</feature>
<dbReference type="InterPro" id="IPR051313">
    <property type="entry name" value="Bact_iron-sidero_bind"/>
</dbReference>
<sequence>MSLHLTRREMIAASLVFAASPVLAQETITVTDAIGSVEIPKIAKRIVVTDGDDVLQPTVALGIKPVGASRPNFTGGFAKGVVERLPADIGYIGTSGEPNYEAVLTMEPDLILMSNDDLPDQQGMYDRYSQIAPTVLIDVRPAEWRKTLTTVADVTGRQTEAQELLDRYDQRAKQVRDAIGSKIGTATIARVRTNLVRYMLQDTSFTWSVLKDLGFKAPPQQDVTGNDGFINISLERLDLLEADMILLLEDEGAKGAGAMSEKLRTLPTFANLRGEKVELPSADYLFGNILTAFNLLDMLEAKFKA</sequence>
<protein>
    <submittedName>
        <fullName evidence="8">Iron-siderophore ABC transporter substrate-binding protein</fullName>
    </submittedName>
</protein>